<gene>
    <name evidence="4" type="ORF">HZU44_12325</name>
</gene>
<dbReference type="GO" id="GO:0016020">
    <property type="term" value="C:membrane"/>
    <property type="evidence" value="ECO:0007669"/>
    <property type="project" value="TreeGrafter"/>
</dbReference>
<organism evidence="4">
    <name type="scientific">Micromonospora carbonacea</name>
    <dbReference type="NCBI Taxonomy" id="47853"/>
    <lineage>
        <taxon>Bacteria</taxon>
        <taxon>Bacillati</taxon>
        <taxon>Actinomycetota</taxon>
        <taxon>Actinomycetes</taxon>
        <taxon>Micromonosporales</taxon>
        <taxon>Micromonosporaceae</taxon>
        <taxon>Micromonospora</taxon>
    </lineage>
</organism>
<keyword evidence="2" id="KW-0067">ATP-binding</keyword>
<dbReference type="InterPro" id="IPR042099">
    <property type="entry name" value="ANL_N_sf"/>
</dbReference>
<proteinExistence type="predicted"/>
<dbReference type="SUPFAM" id="SSF56801">
    <property type="entry name" value="Acetyl-CoA synthetase-like"/>
    <property type="match status" value="1"/>
</dbReference>
<dbReference type="EMBL" id="CP058905">
    <property type="protein sequence ID" value="QLK01366.1"/>
    <property type="molecule type" value="Genomic_DNA"/>
</dbReference>
<keyword evidence="1" id="KW-0547">Nucleotide-binding</keyword>
<dbReference type="Pfam" id="PF23562">
    <property type="entry name" value="AMP-binding_C_3"/>
    <property type="match status" value="1"/>
</dbReference>
<dbReference type="Pfam" id="PF00501">
    <property type="entry name" value="AMP-binding"/>
    <property type="match status" value="1"/>
</dbReference>
<keyword evidence="4" id="KW-0436">Ligase</keyword>
<sequence>MQDVATATAPAVSGTLGLAEQVWINAREDPAAVQFVRPAPGSRGWPARRPVHGSALPVTCEQFRDDVLVLARGFLAAGVAHGDRIALLSRTRYEWTLVDYALWAIGAVTVPIYDTASRDQVGWILADAGATGCVVEQPGHAEMLAGLRPDLPALRQVWQIDAGDLIALAGCGRGVDDHQVDARRARVTGADMATIVYTSGTTGRPKGCVLTHRNIHCDVTAAIDVLSPVLHPGASTVLFLPLAHAFARLIQVGMVQTRATLLHSADVTGVTEQLRTYRPTFILAVPRVFEKMYNRARDKAADRHRGRLFNLAAQVAVRHSRARDTPGGPGLPLRLAHAVCDLLAYRKIRAALGGRCRTAIVGGAPLGERLGHFYRGVGVTVLEGYGLTETSPALTVNPPSVQRIGTVGRPLPGVELRINDDGEILARGDVVFPGYWNNPDATGAAFTADGWFHTGDLGSWDDGWLRITGRKKEIIITAGGKNVVPAPMEEAVRAHPLVSQCLVVGDGRPYAAALVTIDPWAWARWRAARHRPDASVAELRDSPELRQEVQAAIDRANETVSTAEQIKTFRILPEDFTEEAGELTPTLKIKRDVVIERYAADVEALYQGH</sequence>
<dbReference type="CDD" id="cd05907">
    <property type="entry name" value="VL_LC_FACS_like"/>
    <property type="match status" value="1"/>
</dbReference>
<evidence type="ECO:0000259" key="3">
    <source>
        <dbReference type="Pfam" id="PF00501"/>
    </source>
</evidence>
<dbReference type="InterPro" id="IPR000873">
    <property type="entry name" value="AMP-dep_synth/lig_dom"/>
</dbReference>
<dbReference type="GO" id="GO:0004467">
    <property type="term" value="F:long-chain fatty acid-CoA ligase activity"/>
    <property type="evidence" value="ECO:0007669"/>
    <property type="project" value="TreeGrafter"/>
</dbReference>
<dbReference type="AlphaFoldDB" id="A0A7D6GH48"/>
<dbReference type="PROSITE" id="PS00455">
    <property type="entry name" value="AMP_BINDING"/>
    <property type="match status" value="1"/>
</dbReference>
<dbReference type="InterPro" id="IPR020845">
    <property type="entry name" value="AMP-binding_CS"/>
</dbReference>
<evidence type="ECO:0000256" key="1">
    <source>
        <dbReference type="ARBA" id="ARBA00022741"/>
    </source>
</evidence>
<feature type="domain" description="AMP-dependent synthetase/ligase" evidence="3">
    <location>
        <begin position="55"/>
        <end position="436"/>
    </location>
</feature>
<protein>
    <submittedName>
        <fullName evidence="4">Long-chain fatty acid--CoA ligase</fullName>
    </submittedName>
</protein>
<accession>A0A7D6GH48</accession>
<dbReference type="PANTHER" id="PTHR43272">
    <property type="entry name" value="LONG-CHAIN-FATTY-ACID--COA LIGASE"/>
    <property type="match status" value="1"/>
</dbReference>
<name>A0A7D6GH48_9ACTN</name>
<evidence type="ECO:0000313" key="4">
    <source>
        <dbReference type="EMBL" id="QLK01366.1"/>
    </source>
</evidence>
<dbReference type="Gene3D" id="3.40.50.12780">
    <property type="entry name" value="N-terminal domain of ligase-like"/>
    <property type="match status" value="1"/>
</dbReference>
<evidence type="ECO:0000256" key="2">
    <source>
        <dbReference type="ARBA" id="ARBA00022840"/>
    </source>
</evidence>
<reference evidence="4" key="1">
    <citation type="submission" date="2020-08" db="EMBL/GenBank/DDBJ databases">
        <title>A bifunctional nitrone conjugated secondary metabolite targeting the ribosome.</title>
        <authorList>
            <person name="Limbrick E.M."/>
            <person name="Graf M."/>
            <person name="Derewacz D.K."/>
            <person name="Nguyen F."/>
            <person name="Spraggins J.M."/>
            <person name="Wieland M."/>
            <person name="Ynigez-Gutierrez A.E."/>
            <person name="Reisman B.J."/>
            <person name="Zinshteyn B."/>
            <person name="McCulloch K."/>
            <person name="Iverson T.M."/>
            <person name="Green R."/>
            <person name="Wilson D.N."/>
            <person name="Bachmann B.O."/>
        </authorList>
    </citation>
    <scope>NUCLEOTIDE SEQUENCE</scope>
    <source>
        <strain evidence="4">Africana</strain>
    </source>
</reference>
<dbReference type="PANTHER" id="PTHR43272:SF33">
    <property type="entry name" value="AMP-BINDING DOMAIN-CONTAINING PROTEIN-RELATED"/>
    <property type="match status" value="1"/>
</dbReference>
<dbReference type="GO" id="GO:0005524">
    <property type="term" value="F:ATP binding"/>
    <property type="evidence" value="ECO:0007669"/>
    <property type="project" value="UniProtKB-KW"/>
</dbReference>